<organism evidence="8">
    <name type="scientific">Musca domestica</name>
    <name type="common">House fly</name>
    <dbReference type="NCBI Taxonomy" id="7370"/>
    <lineage>
        <taxon>Eukaryota</taxon>
        <taxon>Metazoa</taxon>
        <taxon>Ecdysozoa</taxon>
        <taxon>Arthropoda</taxon>
        <taxon>Hexapoda</taxon>
        <taxon>Insecta</taxon>
        <taxon>Pterygota</taxon>
        <taxon>Neoptera</taxon>
        <taxon>Endopterygota</taxon>
        <taxon>Diptera</taxon>
        <taxon>Brachycera</taxon>
        <taxon>Muscomorpha</taxon>
        <taxon>Muscoidea</taxon>
        <taxon>Muscidae</taxon>
        <taxon>Musca</taxon>
    </lineage>
</organism>
<dbReference type="VEuPathDB" id="VectorBase:MDOMA2_017373"/>
<keyword evidence="5" id="KW-1015">Disulfide bond</keyword>
<gene>
    <name evidence="8" type="primary">101888838</name>
</gene>
<evidence type="ECO:0000259" key="7">
    <source>
        <dbReference type="PROSITE" id="PS50240"/>
    </source>
</evidence>
<keyword evidence="3" id="KW-0378">Hydrolase</keyword>
<dbReference type="AlphaFoldDB" id="A0A1I8N4D5"/>
<dbReference type="PANTHER" id="PTHR24276:SF91">
    <property type="entry name" value="AT26814P-RELATED"/>
    <property type="match status" value="1"/>
</dbReference>
<dbReference type="InterPro" id="IPR043504">
    <property type="entry name" value="Peptidase_S1_PA_chymotrypsin"/>
</dbReference>
<reference evidence="8" key="1">
    <citation type="submission" date="2021-01" db="UniProtKB">
        <authorList>
            <consortium name="EnsemblMetazoa"/>
        </authorList>
    </citation>
    <scope>IDENTIFICATION</scope>
    <source>
        <strain evidence="8">Aabys</strain>
    </source>
</reference>
<evidence type="ECO:0000256" key="1">
    <source>
        <dbReference type="ARBA" id="ARBA00007664"/>
    </source>
</evidence>
<feature type="domain" description="Peptidase S1" evidence="7">
    <location>
        <begin position="42"/>
        <end position="266"/>
    </location>
</feature>
<feature type="signal peptide" evidence="6">
    <location>
        <begin position="1"/>
        <end position="26"/>
    </location>
</feature>
<accession>A0A1I8N4D5</accession>
<dbReference type="KEGG" id="mde:101888838"/>
<dbReference type="InterPro" id="IPR009003">
    <property type="entry name" value="Peptidase_S1_PA"/>
</dbReference>
<dbReference type="FunFam" id="2.40.10.10:FF:000034">
    <property type="entry name" value="Eupolytin"/>
    <property type="match status" value="1"/>
</dbReference>
<dbReference type="Pfam" id="PF00089">
    <property type="entry name" value="Trypsin"/>
    <property type="match status" value="1"/>
</dbReference>
<dbReference type="PROSITE" id="PS50240">
    <property type="entry name" value="TRYPSIN_DOM"/>
    <property type="match status" value="1"/>
</dbReference>
<evidence type="ECO:0000256" key="2">
    <source>
        <dbReference type="ARBA" id="ARBA00022670"/>
    </source>
</evidence>
<dbReference type="InterPro" id="IPR001314">
    <property type="entry name" value="Peptidase_S1A"/>
</dbReference>
<keyword evidence="6" id="KW-0732">Signal</keyword>
<dbReference type="SMART" id="SM00020">
    <property type="entry name" value="Tryp_SPc"/>
    <property type="match status" value="1"/>
</dbReference>
<name>A0A1I8N4D5_MUSDO</name>
<dbReference type="STRING" id="7370.A0A1I8N4D5"/>
<dbReference type="Gene3D" id="2.40.10.10">
    <property type="entry name" value="Trypsin-like serine proteases"/>
    <property type="match status" value="1"/>
</dbReference>
<dbReference type="RefSeq" id="XP_005187026.2">
    <property type="nucleotide sequence ID" value="XM_005186969.4"/>
</dbReference>
<dbReference type="EnsemblMetazoa" id="MDOA011430-RA">
    <property type="protein sequence ID" value="MDOA011430-PA"/>
    <property type="gene ID" value="MDOA011430"/>
</dbReference>
<evidence type="ECO:0000256" key="5">
    <source>
        <dbReference type="ARBA" id="ARBA00023157"/>
    </source>
</evidence>
<sequence>MSKKLHLPWTIIALSVLLFPLQQPNARENNSSVQAAEINSRIVGGDATTIDKAKYMVYLRINGKFICGGSLVSPKFVITAAHCIDGVNPSKVTVVGGATRLSEPGVRRSVTKIIKPQNYNKPKPYHMDVAVLKLASDMKGDNIETIPLCEANWKFGDYIDVYGWGQLAENNKAQVQQMRKVRVPLVLRSKCVEAYRQRETITDSMFCAGDLAKGKDSCYGDSGGPAIFQNQLCGIVSWGLRCASTKYPGVYTSIKSVRNFIDRAMKL</sequence>
<keyword evidence="2" id="KW-0645">Protease</keyword>
<dbReference type="InterPro" id="IPR001254">
    <property type="entry name" value="Trypsin_dom"/>
</dbReference>
<evidence type="ECO:0000256" key="3">
    <source>
        <dbReference type="ARBA" id="ARBA00022801"/>
    </source>
</evidence>
<proteinExistence type="inferred from homology"/>
<evidence type="ECO:0000313" key="8">
    <source>
        <dbReference type="EnsemblMetazoa" id="MDOA011430-PA"/>
    </source>
</evidence>
<dbReference type="InterPro" id="IPR050430">
    <property type="entry name" value="Peptidase_S1"/>
</dbReference>
<evidence type="ECO:0000256" key="4">
    <source>
        <dbReference type="ARBA" id="ARBA00022825"/>
    </source>
</evidence>
<protein>
    <recommendedName>
        <fullName evidence="7">Peptidase S1 domain-containing protein</fullName>
    </recommendedName>
</protein>
<dbReference type="GO" id="GO:0006508">
    <property type="term" value="P:proteolysis"/>
    <property type="evidence" value="ECO:0007669"/>
    <property type="project" value="UniProtKB-KW"/>
</dbReference>
<feature type="chain" id="PRO_5044561295" description="Peptidase S1 domain-containing protein" evidence="6">
    <location>
        <begin position="27"/>
        <end position="267"/>
    </location>
</feature>
<dbReference type="GO" id="GO:0004252">
    <property type="term" value="F:serine-type endopeptidase activity"/>
    <property type="evidence" value="ECO:0007669"/>
    <property type="project" value="InterPro"/>
</dbReference>
<dbReference type="eggNOG" id="KOG3627">
    <property type="taxonomic scope" value="Eukaryota"/>
</dbReference>
<dbReference type="CDD" id="cd00190">
    <property type="entry name" value="Tryp_SPc"/>
    <property type="match status" value="1"/>
</dbReference>
<dbReference type="PRINTS" id="PR00722">
    <property type="entry name" value="CHYMOTRYPSIN"/>
</dbReference>
<dbReference type="PROSITE" id="PS00134">
    <property type="entry name" value="TRYPSIN_HIS"/>
    <property type="match status" value="1"/>
</dbReference>
<dbReference type="OrthoDB" id="10051896at2759"/>
<evidence type="ECO:0000256" key="6">
    <source>
        <dbReference type="SAM" id="SignalP"/>
    </source>
</evidence>
<keyword evidence="4" id="KW-0720">Serine protease</keyword>
<dbReference type="PANTHER" id="PTHR24276">
    <property type="entry name" value="POLYSERASE-RELATED"/>
    <property type="match status" value="1"/>
</dbReference>
<comment type="similarity">
    <text evidence="1">Belongs to the peptidase S1 family.</text>
</comment>
<dbReference type="VEuPathDB" id="VectorBase:MDOA011430"/>
<dbReference type="SUPFAM" id="SSF50494">
    <property type="entry name" value="Trypsin-like serine proteases"/>
    <property type="match status" value="1"/>
</dbReference>
<dbReference type="InterPro" id="IPR018114">
    <property type="entry name" value="TRYPSIN_HIS"/>
</dbReference>